<keyword evidence="2" id="KW-1185">Reference proteome</keyword>
<sequence length="122" mass="13556">MARDLLRRGWRVVHRIAPALAERIDDRRRVRIRSAAAVSGVVRFEERIGALERDLELVSKQLAVVTMRLEQPSADRPGPAGNEERLITARLSAIAFYEERISRLEAAAGIATPSADEASSPR</sequence>
<comment type="caution">
    <text evidence="1">The sequence shown here is derived from an EMBL/GenBank/DDBJ whole genome shotgun (WGS) entry which is preliminary data.</text>
</comment>
<protein>
    <submittedName>
        <fullName evidence="1">Uncharacterized protein</fullName>
    </submittedName>
</protein>
<dbReference type="Proteomes" id="UP001589896">
    <property type="component" value="Unassembled WGS sequence"/>
</dbReference>
<gene>
    <name evidence="1" type="ORF">ACFFGH_29810</name>
</gene>
<evidence type="ECO:0000313" key="2">
    <source>
        <dbReference type="Proteomes" id="UP001589896"/>
    </source>
</evidence>
<dbReference type="EMBL" id="JBHLTG010000010">
    <property type="protein sequence ID" value="MFC0682049.1"/>
    <property type="molecule type" value="Genomic_DNA"/>
</dbReference>
<proteinExistence type="predicted"/>
<reference evidence="1 2" key="1">
    <citation type="submission" date="2024-09" db="EMBL/GenBank/DDBJ databases">
        <authorList>
            <person name="Sun Q."/>
            <person name="Mori K."/>
        </authorList>
    </citation>
    <scope>NUCLEOTIDE SEQUENCE [LARGE SCALE GENOMIC DNA]</scope>
    <source>
        <strain evidence="1 2">KCTC 23076</strain>
    </source>
</reference>
<organism evidence="1 2">
    <name type="scientific">Lysobacter korlensis</name>
    <dbReference type="NCBI Taxonomy" id="553636"/>
    <lineage>
        <taxon>Bacteria</taxon>
        <taxon>Pseudomonadati</taxon>
        <taxon>Pseudomonadota</taxon>
        <taxon>Gammaproteobacteria</taxon>
        <taxon>Lysobacterales</taxon>
        <taxon>Lysobacteraceae</taxon>
        <taxon>Lysobacter</taxon>
    </lineage>
</organism>
<evidence type="ECO:0000313" key="1">
    <source>
        <dbReference type="EMBL" id="MFC0682049.1"/>
    </source>
</evidence>
<accession>A0ABV6RYK1</accession>
<name>A0ABV6RYK1_9GAMM</name>